<dbReference type="AlphaFoldDB" id="J3PFJ3"/>
<evidence type="ECO:0000313" key="3">
    <source>
        <dbReference type="Proteomes" id="UP000006039"/>
    </source>
</evidence>
<name>J3PFJ3_GAET3</name>
<reference evidence="3" key="1">
    <citation type="submission" date="2010-07" db="EMBL/GenBank/DDBJ databases">
        <title>The genome sequence of Gaeumannomyces graminis var. tritici strain R3-111a-1.</title>
        <authorList>
            <consortium name="The Broad Institute Genome Sequencing Platform"/>
            <person name="Ma L.-J."/>
            <person name="Dead R."/>
            <person name="Young S."/>
            <person name="Zeng Q."/>
            <person name="Koehrsen M."/>
            <person name="Alvarado L."/>
            <person name="Berlin A."/>
            <person name="Chapman S.B."/>
            <person name="Chen Z."/>
            <person name="Freedman E."/>
            <person name="Gellesch M."/>
            <person name="Goldberg J."/>
            <person name="Griggs A."/>
            <person name="Gujja S."/>
            <person name="Heilman E.R."/>
            <person name="Heiman D."/>
            <person name="Hepburn T."/>
            <person name="Howarth C."/>
            <person name="Jen D."/>
            <person name="Larson L."/>
            <person name="Mehta T."/>
            <person name="Neiman D."/>
            <person name="Pearson M."/>
            <person name="Roberts A."/>
            <person name="Saif S."/>
            <person name="Shea T."/>
            <person name="Shenoy N."/>
            <person name="Sisk P."/>
            <person name="Stolte C."/>
            <person name="Sykes S."/>
            <person name="Walk T."/>
            <person name="White J."/>
            <person name="Yandava C."/>
            <person name="Haas B."/>
            <person name="Nusbaum C."/>
            <person name="Birren B."/>
        </authorList>
    </citation>
    <scope>NUCLEOTIDE SEQUENCE [LARGE SCALE GENOMIC DNA]</scope>
    <source>
        <strain evidence="3">R3-111a-1</strain>
    </source>
</reference>
<gene>
    <name evidence="2" type="primary">20352726</name>
    <name evidence="1" type="ORF">GGTG_12268</name>
</gene>
<evidence type="ECO:0000313" key="2">
    <source>
        <dbReference type="EnsemblFungi" id="EJT70095"/>
    </source>
</evidence>
<dbReference type="Proteomes" id="UP000006039">
    <property type="component" value="Unassembled WGS sequence"/>
</dbReference>
<reference evidence="1" key="3">
    <citation type="submission" date="2010-09" db="EMBL/GenBank/DDBJ databases">
        <title>Annotation of Gaeumannomyces graminis var. tritici R3-111a-1.</title>
        <authorList>
            <consortium name="The Broad Institute Genome Sequencing Platform"/>
            <person name="Ma L.-J."/>
            <person name="Dead R."/>
            <person name="Young S.K."/>
            <person name="Zeng Q."/>
            <person name="Gargeya S."/>
            <person name="Fitzgerald M."/>
            <person name="Haas B."/>
            <person name="Abouelleil A."/>
            <person name="Alvarado L."/>
            <person name="Arachchi H.M."/>
            <person name="Berlin A."/>
            <person name="Brown A."/>
            <person name="Chapman S.B."/>
            <person name="Chen Z."/>
            <person name="Dunbar C."/>
            <person name="Freedman E."/>
            <person name="Gearin G."/>
            <person name="Gellesch M."/>
            <person name="Goldberg J."/>
            <person name="Griggs A."/>
            <person name="Gujja S."/>
            <person name="Heiman D."/>
            <person name="Howarth C."/>
            <person name="Larson L."/>
            <person name="Lui A."/>
            <person name="MacDonald P.J.P."/>
            <person name="Mehta T."/>
            <person name="Montmayeur A."/>
            <person name="Murphy C."/>
            <person name="Neiman D."/>
            <person name="Pearson M."/>
            <person name="Priest M."/>
            <person name="Roberts A."/>
            <person name="Saif S."/>
            <person name="Shea T."/>
            <person name="Shenoy N."/>
            <person name="Sisk P."/>
            <person name="Stolte C."/>
            <person name="Sykes S."/>
            <person name="Yandava C."/>
            <person name="Wortman J."/>
            <person name="Nusbaum C."/>
            <person name="Birren B."/>
        </authorList>
    </citation>
    <scope>NUCLEOTIDE SEQUENCE</scope>
    <source>
        <strain evidence="1">R3-111a-1</strain>
    </source>
</reference>
<sequence length="94" mass="10708">MSISKGRSLRLGDEEWGFEAPFDLAMQLLRVMDLVDVSREKLPGLKRIDVNCENHREPIGQWEAADYEDDDGVVRMPPGITELEFLLEEDGLFG</sequence>
<protein>
    <submittedName>
        <fullName evidence="1 2">Uncharacterized protein</fullName>
    </submittedName>
</protein>
<proteinExistence type="predicted"/>
<keyword evidence="3" id="KW-1185">Reference proteome</keyword>
<accession>J3PFJ3</accession>
<organism evidence="1">
    <name type="scientific">Gaeumannomyces tritici (strain R3-111a-1)</name>
    <name type="common">Wheat and barley take-all root rot fungus</name>
    <name type="synonym">Gaeumannomyces graminis var. tritici</name>
    <dbReference type="NCBI Taxonomy" id="644352"/>
    <lineage>
        <taxon>Eukaryota</taxon>
        <taxon>Fungi</taxon>
        <taxon>Dikarya</taxon>
        <taxon>Ascomycota</taxon>
        <taxon>Pezizomycotina</taxon>
        <taxon>Sordariomycetes</taxon>
        <taxon>Sordariomycetidae</taxon>
        <taxon>Magnaporthales</taxon>
        <taxon>Magnaporthaceae</taxon>
        <taxon>Gaeumannomyces</taxon>
    </lineage>
</organism>
<dbReference type="HOGENOM" id="CLU_2386299_0_0_1"/>
<evidence type="ECO:0000313" key="1">
    <source>
        <dbReference type="EMBL" id="EJT70095.1"/>
    </source>
</evidence>
<dbReference type="EnsemblFungi" id="EJT70095">
    <property type="protein sequence ID" value="EJT70095"/>
    <property type="gene ID" value="GGTG_12268"/>
</dbReference>
<dbReference type="EMBL" id="GL385402">
    <property type="protein sequence ID" value="EJT70095.1"/>
    <property type="molecule type" value="Genomic_DNA"/>
</dbReference>
<reference evidence="2" key="4">
    <citation type="journal article" date="2015" name="G3 (Bethesda)">
        <title>Genome sequences of three phytopathogenic species of the Magnaporthaceae family of fungi.</title>
        <authorList>
            <person name="Okagaki L.H."/>
            <person name="Nunes C.C."/>
            <person name="Sailsbery J."/>
            <person name="Clay B."/>
            <person name="Brown D."/>
            <person name="John T."/>
            <person name="Oh Y."/>
            <person name="Young N."/>
            <person name="Fitzgerald M."/>
            <person name="Haas B.J."/>
            <person name="Zeng Q."/>
            <person name="Young S."/>
            <person name="Adiconis X."/>
            <person name="Fan L."/>
            <person name="Levin J.Z."/>
            <person name="Mitchell T.K."/>
            <person name="Okubara P.A."/>
            <person name="Farman M.L."/>
            <person name="Kohn L.M."/>
            <person name="Birren B."/>
            <person name="Ma L.-J."/>
            <person name="Dean R.A."/>
        </authorList>
    </citation>
    <scope>NUCLEOTIDE SEQUENCE</scope>
    <source>
        <strain evidence="2">R3-111a-1</strain>
    </source>
</reference>
<reference evidence="2" key="5">
    <citation type="submission" date="2018-04" db="UniProtKB">
        <authorList>
            <consortium name="EnsemblFungi"/>
        </authorList>
    </citation>
    <scope>IDENTIFICATION</scope>
    <source>
        <strain evidence="2">R3-111a-1</strain>
    </source>
</reference>
<dbReference type="GeneID" id="20352726"/>
<reference evidence="1" key="2">
    <citation type="submission" date="2010-07" db="EMBL/GenBank/DDBJ databases">
        <authorList>
            <consortium name="The Broad Institute Genome Sequencing Platform"/>
            <consortium name="Broad Institute Genome Sequencing Center for Infectious Disease"/>
            <person name="Ma L.-J."/>
            <person name="Dead R."/>
            <person name="Young S."/>
            <person name="Zeng Q."/>
            <person name="Koehrsen M."/>
            <person name="Alvarado L."/>
            <person name="Berlin A."/>
            <person name="Chapman S.B."/>
            <person name="Chen Z."/>
            <person name="Freedman E."/>
            <person name="Gellesch M."/>
            <person name="Goldberg J."/>
            <person name="Griggs A."/>
            <person name="Gujja S."/>
            <person name="Heilman E.R."/>
            <person name="Heiman D."/>
            <person name="Hepburn T."/>
            <person name="Howarth C."/>
            <person name="Jen D."/>
            <person name="Larson L."/>
            <person name="Mehta T."/>
            <person name="Neiman D."/>
            <person name="Pearson M."/>
            <person name="Roberts A."/>
            <person name="Saif S."/>
            <person name="Shea T."/>
            <person name="Shenoy N."/>
            <person name="Sisk P."/>
            <person name="Stolte C."/>
            <person name="Sykes S."/>
            <person name="Walk T."/>
            <person name="White J."/>
            <person name="Yandava C."/>
            <person name="Haas B."/>
            <person name="Nusbaum C."/>
            <person name="Birren B."/>
        </authorList>
    </citation>
    <scope>NUCLEOTIDE SEQUENCE</scope>
    <source>
        <strain evidence="1">R3-111a-1</strain>
    </source>
</reference>
<dbReference type="RefSeq" id="XP_009228429.1">
    <property type="nucleotide sequence ID" value="XM_009230165.1"/>
</dbReference>
<dbReference type="VEuPathDB" id="FungiDB:GGTG_12268"/>